<gene>
    <name evidence="2" type="ORF">BJ554DRAFT_1186</name>
</gene>
<reference evidence="2 3" key="1">
    <citation type="journal article" name="Sci. Rep.">
        <title>Genome-scale phylogenetic analyses confirm Olpidium as the closest living zoosporic fungus to the non-flagellated, terrestrial fungi.</title>
        <authorList>
            <person name="Chang Y."/>
            <person name="Rochon D."/>
            <person name="Sekimoto S."/>
            <person name="Wang Y."/>
            <person name="Chovatia M."/>
            <person name="Sandor L."/>
            <person name="Salamov A."/>
            <person name="Grigoriev I.V."/>
            <person name="Stajich J.E."/>
            <person name="Spatafora J.W."/>
        </authorList>
    </citation>
    <scope>NUCLEOTIDE SEQUENCE [LARGE SCALE GENOMIC DNA]</scope>
    <source>
        <strain evidence="2">S191</strain>
    </source>
</reference>
<evidence type="ECO:0000313" key="2">
    <source>
        <dbReference type="EMBL" id="KAG5458566.1"/>
    </source>
</evidence>
<feature type="region of interest" description="Disordered" evidence="1">
    <location>
        <begin position="119"/>
        <end position="225"/>
    </location>
</feature>
<keyword evidence="3" id="KW-1185">Reference proteome</keyword>
<dbReference type="EMBL" id="JAEFCI010008290">
    <property type="protein sequence ID" value="KAG5458566.1"/>
    <property type="molecule type" value="Genomic_DNA"/>
</dbReference>
<dbReference type="Proteomes" id="UP000673691">
    <property type="component" value="Unassembled WGS sequence"/>
</dbReference>
<feature type="compositionally biased region" description="Low complexity" evidence="1">
    <location>
        <begin position="53"/>
        <end position="68"/>
    </location>
</feature>
<evidence type="ECO:0000256" key="1">
    <source>
        <dbReference type="SAM" id="MobiDB-lite"/>
    </source>
</evidence>
<name>A0A8H7ZSI0_9FUNG</name>
<evidence type="ECO:0000313" key="3">
    <source>
        <dbReference type="Proteomes" id="UP000673691"/>
    </source>
</evidence>
<feature type="non-terminal residue" evidence="2">
    <location>
        <position position="245"/>
    </location>
</feature>
<protein>
    <submittedName>
        <fullName evidence="2">Uncharacterized protein</fullName>
    </submittedName>
</protein>
<feature type="compositionally biased region" description="Basic and acidic residues" evidence="1">
    <location>
        <begin position="135"/>
        <end position="157"/>
    </location>
</feature>
<sequence length="245" mass="24769">RVRVAVQAVNNETRPVQNAPADAAAQGPEGREEAPQRVSQAAEVGRGAGEEAGGQAAAAARGPGVAHAQHPERVGEGDHTELAGQVVLSLPVVAVGRDAQGEAGVAVLRHLAAHAEAVVPGHTAEVPRHGVVPEGGERRGGHERDVRPVRGQREERRRAQRLPGQLLADATPTEPASRRFSPSRGSGDGGGGGGGGGGGTRTSADGGAGSAGAAGVPGPDPAYAGMCHEMEMDILRTFPSLKLFQ</sequence>
<proteinExistence type="predicted"/>
<accession>A0A8H7ZSI0</accession>
<feature type="compositionally biased region" description="Basic and acidic residues" evidence="1">
    <location>
        <begin position="69"/>
        <end position="79"/>
    </location>
</feature>
<feature type="compositionally biased region" description="Low complexity" evidence="1">
    <location>
        <begin position="213"/>
        <end position="225"/>
    </location>
</feature>
<feature type="non-terminal residue" evidence="2">
    <location>
        <position position="1"/>
    </location>
</feature>
<dbReference type="AlphaFoldDB" id="A0A8H7ZSI0"/>
<feature type="compositionally biased region" description="Gly residues" evidence="1">
    <location>
        <begin position="186"/>
        <end position="212"/>
    </location>
</feature>
<feature type="region of interest" description="Disordered" evidence="1">
    <location>
        <begin position="1"/>
        <end position="79"/>
    </location>
</feature>
<organism evidence="2 3">
    <name type="scientific">Olpidium bornovanus</name>
    <dbReference type="NCBI Taxonomy" id="278681"/>
    <lineage>
        <taxon>Eukaryota</taxon>
        <taxon>Fungi</taxon>
        <taxon>Fungi incertae sedis</taxon>
        <taxon>Olpidiomycota</taxon>
        <taxon>Olpidiomycotina</taxon>
        <taxon>Olpidiomycetes</taxon>
        <taxon>Olpidiales</taxon>
        <taxon>Olpidiaceae</taxon>
        <taxon>Olpidium</taxon>
    </lineage>
</organism>
<comment type="caution">
    <text evidence="2">The sequence shown here is derived from an EMBL/GenBank/DDBJ whole genome shotgun (WGS) entry which is preliminary data.</text>
</comment>